<dbReference type="GO" id="GO:0046872">
    <property type="term" value="F:metal ion binding"/>
    <property type="evidence" value="ECO:0007669"/>
    <property type="project" value="UniProtKB-KW"/>
</dbReference>
<dbReference type="Gene3D" id="3.30.540.10">
    <property type="entry name" value="Fructose-1,6-Bisphosphatase, subunit A, domain 1"/>
    <property type="match status" value="1"/>
</dbReference>
<comment type="cofactor">
    <cofactor evidence="1">
        <name>Mg(2+)</name>
        <dbReference type="ChEBI" id="CHEBI:18420"/>
    </cofactor>
</comment>
<keyword evidence="3" id="KW-1185">Reference proteome</keyword>
<dbReference type="SUPFAM" id="SSF52540">
    <property type="entry name" value="P-loop containing nucleoside triphosphate hydrolases"/>
    <property type="match status" value="1"/>
</dbReference>
<keyword evidence="1" id="KW-0479">Metal-binding</keyword>
<dbReference type="Proteomes" id="UP000055136">
    <property type="component" value="Chromosome"/>
</dbReference>
<dbReference type="KEGG" id="tee:Tel_13585"/>
<evidence type="ECO:0000256" key="1">
    <source>
        <dbReference type="PIRSR" id="PIRSR600760-2"/>
    </source>
</evidence>
<name>A0A0S2TFY3_9GAMM</name>
<organism evidence="2 3">
    <name type="scientific">Candidatus Tenderia electrophaga</name>
    <dbReference type="NCBI Taxonomy" id="1748243"/>
    <lineage>
        <taxon>Bacteria</taxon>
        <taxon>Pseudomonadati</taxon>
        <taxon>Pseudomonadota</taxon>
        <taxon>Gammaproteobacteria</taxon>
        <taxon>Candidatus Tenderiales</taxon>
        <taxon>Candidatus Tenderiaceae</taxon>
        <taxon>Candidatus Tenderia</taxon>
    </lineage>
</organism>
<dbReference type="Gene3D" id="3.40.190.80">
    <property type="match status" value="1"/>
</dbReference>
<feature type="binding site" evidence="1">
    <location>
        <position position="291"/>
    </location>
    <ligand>
        <name>Mg(2+)</name>
        <dbReference type="ChEBI" id="CHEBI:18420"/>
        <label>1</label>
        <note>catalytic</note>
    </ligand>
</feature>
<dbReference type="InterPro" id="IPR000760">
    <property type="entry name" value="Inositol_monophosphatase-like"/>
</dbReference>
<dbReference type="Pfam" id="PF17784">
    <property type="entry name" value="Sulfotransfer_4"/>
    <property type="match status" value="2"/>
</dbReference>
<dbReference type="PANTHER" id="PTHR36978">
    <property type="entry name" value="P-LOOP CONTAINING NUCLEOTIDE TRIPHOSPHATE HYDROLASE"/>
    <property type="match status" value="1"/>
</dbReference>
<dbReference type="PANTHER" id="PTHR36978:SF4">
    <property type="entry name" value="P-LOOP CONTAINING NUCLEOSIDE TRIPHOSPHATE HYDROLASE PROTEIN"/>
    <property type="match status" value="1"/>
</dbReference>
<dbReference type="InterPro" id="IPR040632">
    <property type="entry name" value="Sulfotransfer_4"/>
</dbReference>
<proteinExistence type="predicted"/>
<dbReference type="InterPro" id="IPR027417">
    <property type="entry name" value="P-loop_NTPase"/>
</dbReference>
<evidence type="ECO:0000313" key="2">
    <source>
        <dbReference type="EMBL" id="ALP54080.1"/>
    </source>
</evidence>
<dbReference type="STRING" id="1748243.Tel_13585"/>
<dbReference type="AlphaFoldDB" id="A0A0S2TFY3"/>
<evidence type="ECO:0000313" key="3">
    <source>
        <dbReference type="Proteomes" id="UP000055136"/>
    </source>
</evidence>
<feature type="binding site" evidence="1">
    <location>
        <position position="271"/>
    </location>
    <ligand>
        <name>Mg(2+)</name>
        <dbReference type="ChEBI" id="CHEBI:18420"/>
        <label>1</label>
        <note>catalytic</note>
    </ligand>
</feature>
<protein>
    <recommendedName>
        <fullName evidence="4">Sulfotransferase domain-containing protein</fullName>
    </recommendedName>
</protein>
<dbReference type="Pfam" id="PF00459">
    <property type="entry name" value="Inositol_P"/>
    <property type="match status" value="1"/>
</dbReference>
<dbReference type="SUPFAM" id="SSF56655">
    <property type="entry name" value="Carbohydrate phosphatase"/>
    <property type="match status" value="1"/>
</dbReference>
<dbReference type="EMBL" id="CP013099">
    <property type="protein sequence ID" value="ALP54080.1"/>
    <property type="molecule type" value="Genomic_DNA"/>
</dbReference>
<reference evidence="2" key="1">
    <citation type="submission" date="2015-10" db="EMBL/GenBank/DDBJ databases">
        <title>Description of Candidatus Tenderia electrophaga gen. nov, sp. nov., an Uncultivated Electroautotroph from a Biocathode Enrichment.</title>
        <authorList>
            <person name="Eddie B.J."/>
            <person name="Malanoski A.P."/>
            <person name="Wang Z."/>
            <person name="Hall R.J."/>
            <person name="Oh S.D."/>
            <person name="Heiner C."/>
            <person name="Lin B."/>
            <person name="Strycharz-Glaven S.M."/>
        </authorList>
    </citation>
    <scope>NUCLEOTIDE SEQUENCE [LARGE SCALE GENOMIC DNA]</scope>
    <source>
        <strain evidence="2">NRL1</strain>
    </source>
</reference>
<dbReference type="Gene3D" id="3.40.50.300">
    <property type="entry name" value="P-loop containing nucleotide triphosphate hydrolases"/>
    <property type="match status" value="1"/>
</dbReference>
<accession>A0A0S2TFY3</accession>
<keyword evidence="1" id="KW-0460">Magnesium</keyword>
<sequence length="433" mass="48214">MTTQSHAEKIFCIGLSKTGTTSLAAALRQLGYTVRDNLGVSRYIPGDLSCVDEAEIEAHDAFTDTPIPSLYRELDARYPNAKFILTIREKGPWLKSCRKQFTQRHAKARHDAINELFIDMYGSAWFDEEKFSAGYDRFVEGVKDYFKDRPDDLLILDLCDGDDWEPLCRFLHKPIPDAPIPVTNVTKIQWIKAEDVADIARKAGANIPTADSLKHSSGSAPKGMLGRLGDKARNTVIARRRARLPNILDTTYQTIVDNLKSIDASIPVLSEKTKDTPYSDRKQWSHAWLIDTFKGKDLLLRGDNGFSINIALVENGNVRMGVVYFPATDTVYYTKNGSVSYKQSGADEALQLGHGDSRSDASSATAETTQGNAPLTLCKAAEGDTQQPYIRGQFREWEIAAANAILNGSGKRIKIPETEQEPKYNKETLMINI</sequence>
<evidence type="ECO:0008006" key="4">
    <source>
        <dbReference type="Google" id="ProtNLM"/>
    </source>
</evidence>
<gene>
    <name evidence="2" type="ORF">Tel_13585</name>
</gene>